<dbReference type="GO" id="GO:0005829">
    <property type="term" value="C:cytosol"/>
    <property type="evidence" value="ECO:0007669"/>
    <property type="project" value="TreeGrafter"/>
</dbReference>
<dbReference type="PANTHER" id="PTHR42686">
    <property type="entry name" value="GH17980P-RELATED"/>
    <property type="match status" value="1"/>
</dbReference>
<name>A0A2P8FEN1_9RHOB</name>
<dbReference type="SUPFAM" id="SSF51430">
    <property type="entry name" value="NAD(P)-linked oxidoreductase"/>
    <property type="match status" value="1"/>
</dbReference>
<dbReference type="AlphaFoldDB" id="A0A2P8FEN1"/>
<dbReference type="InterPro" id="IPR020471">
    <property type="entry name" value="AKR"/>
</dbReference>
<sequence>MMLPRRSIGRTSLLVPTLGFGGAPLGGLLNPVDDIEAAQTLTEAFAQGLTYVDTAPFYGFGRSEHTVGDALRGQDYVLSTKVGRLLKPGMPKDPAALGWPEPLPFHPVFDYSYDAIMRSVEDSFQRLGLDRIDILYVHDIGRMTHGDAHEGHFSDLANSGYKALDELRAGGVVKAIGLGVNESAVCMDAMGIGDWDVFLLAGRYTLLEQDPLEDLLVACTDRGISVVIGGPFNSGILVGGKTWNYGAAPDHIRKRVADLSAHCQAFGVPLPAAALQFPLGHDAVVSVIPGLRNRKELQDALKWASVEIPESFWDTLKATGLVSPDAPTPNSNPFKV</sequence>
<organism evidence="2 3">
    <name type="scientific">Shimia abyssi</name>
    <dbReference type="NCBI Taxonomy" id="1662395"/>
    <lineage>
        <taxon>Bacteria</taxon>
        <taxon>Pseudomonadati</taxon>
        <taxon>Pseudomonadota</taxon>
        <taxon>Alphaproteobacteria</taxon>
        <taxon>Rhodobacterales</taxon>
        <taxon>Roseobacteraceae</taxon>
    </lineage>
</organism>
<dbReference type="RefSeq" id="WP_106608162.1">
    <property type="nucleotide sequence ID" value="NZ_PYGJ01000004.1"/>
</dbReference>
<dbReference type="PANTHER" id="PTHR42686:SF1">
    <property type="entry name" value="GH17980P-RELATED"/>
    <property type="match status" value="1"/>
</dbReference>
<keyword evidence="3" id="KW-1185">Reference proteome</keyword>
<protein>
    <submittedName>
        <fullName evidence="2">D-threo-aldose 1-dehydrogenase</fullName>
    </submittedName>
</protein>
<dbReference type="Gene3D" id="3.20.20.100">
    <property type="entry name" value="NADP-dependent oxidoreductase domain"/>
    <property type="match status" value="1"/>
</dbReference>
<evidence type="ECO:0000313" key="2">
    <source>
        <dbReference type="EMBL" id="PSL20159.1"/>
    </source>
</evidence>
<dbReference type="InterPro" id="IPR023210">
    <property type="entry name" value="NADP_OxRdtase_dom"/>
</dbReference>
<accession>A0A2P8FEN1</accession>
<dbReference type="InterPro" id="IPR036812">
    <property type="entry name" value="NAD(P)_OxRdtase_dom_sf"/>
</dbReference>
<comment type="caution">
    <text evidence="2">The sequence shown here is derived from an EMBL/GenBank/DDBJ whole genome shotgun (WGS) entry which is preliminary data.</text>
</comment>
<proteinExistence type="predicted"/>
<dbReference type="OrthoDB" id="9768851at2"/>
<dbReference type="Pfam" id="PF00248">
    <property type="entry name" value="Aldo_ket_red"/>
    <property type="match status" value="1"/>
</dbReference>
<feature type="domain" description="NADP-dependent oxidoreductase" evidence="1">
    <location>
        <begin position="18"/>
        <end position="318"/>
    </location>
</feature>
<dbReference type="GO" id="GO:0016491">
    <property type="term" value="F:oxidoreductase activity"/>
    <property type="evidence" value="ECO:0007669"/>
    <property type="project" value="InterPro"/>
</dbReference>
<dbReference type="Proteomes" id="UP000240418">
    <property type="component" value="Unassembled WGS sequence"/>
</dbReference>
<evidence type="ECO:0000259" key="1">
    <source>
        <dbReference type="Pfam" id="PF00248"/>
    </source>
</evidence>
<dbReference type="EMBL" id="PYGJ01000004">
    <property type="protein sequence ID" value="PSL20159.1"/>
    <property type="molecule type" value="Genomic_DNA"/>
</dbReference>
<evidence type="ECO:0000313" key="3">
    <source>
        <dbReference type="Proteomes" id="UP000240418"/>
    </source>
</evidence>
<gene>
    <name evidence="2" type="ORF">CLV88_104220</name>
</gene>
<reference evidence="2 3" key="1">
    <citation type="submission" date="2018-03" db="EMBL/GenBank/DDBJ databases">
        <title>Genomic Encyclopedia of Archaeal and Bacterial Type Strains, Phase II (KMG-II): from individual species to whole genera.</title>
        <authorList>
            <person name="Goeker M."/>
        </authorList>
    </citation>
    <scope>NUCLEOTIDE SEQUENCE [LARGE SCALE GENOMIC DNA]</scope>
    <source>
        <strain evidence="2 3">DSM 100673</strain>
    </source>
</reference>